<reference evidence="1" key="1">
    <citation type="submission" date="2021-01" db="EMBL/GenBank/DDBJ databases">
        <authorList>
            <person name="Corre E."/>
            <person name="Pelletier E."/>
            <person name="Niang G."/>
            <person name="Scheremetjew M."/>
            <person name="Finn R."/>
            <person name="Kale V."/>
            <person name="Holt S."/>
            <person name="Cochrane G."/>
            <person name="Meng A."/>
            <person name="Brown T."/>
            <person name="Cohen L."/>
        </authorList>
    </citation>
    <scope>NUCLEOTIDE SEQUENCE</scope>
    <source>
        <strain evidence="1">CCMP622</strain>
    </source>
</reference>
<dbReference type="AlphaFoldDB" id="A0A7S2U3S0"/>
<proteinExistence type="predicted"/>
<evidence type="ECO:0000313" key="1">
    <source>
        <dbReference type="EMBL" id="CAD9778096.1"/>
    </source>
</evidence>
<accession>A0A7S2U3S0</accession>
<protein>
    <submittedName>
        <fullName evidence="1">Uncharacterized protein</fullName>
    </submittedName>
</protein>
<name>A0A7S2U3S0_9EUKA</name>
<sequence>MITMAISRHVSTGASNRASPHAITKSACYLGINSRRTTEENDVKNLKVAIYVLTSGLLFMLSLPMLKCCWHKHAEEDITVAMIDPNAEEDGLFVGDGGGSYY</sequence>
<gene>
    <name evidence="1" type="ORF">LSP00402_LOCUS22112</name>
</gene>
<organism evidence="1">
    <name type="scientific">Lotharella oceanica</name>
    <dbReference type="NCBI Taxonomy" id="641309"/>
    <lineage>
        <taxon>Eukaryota</taxon>
        <taxon>Sar</taxon>
        <taxon>Rhizaria</taxon>
        <taxon>Cercozoa</taxon>
        <taxon>Chlorarachniophyceae</taxon>
        <taxon>Lotharella</taxon>
    </lineage>
</organism>
<dbReference type="EMBL" id="HBHP01035933">
    <property type="protein sequence ID" value="CAD9778096.1"/>
    <property type="molecule type" value="Transcribed_RNA"/>
</dbReference>